<feature type="domain" description="Rieske" evidence="8">
    <location>
        <begin position="32"/>
        <end position="140"/>
    </location>
</feature>
<comment type="caution">
    <text evidence="9">The sequence shown here is derived from an EMBL/GenBank/DDBJ whole genome shotgun (WGS) entry which is preliminary data.</text>
</comment>
<reference evidence="9 10" key="1">
    <citation type="submission" date="2023-03" db="EMBL/GenBank/DDBJ databases">
        <title>Fodinicurvata sp. CAU 1616 isolated from sea sendiment.</title>
        <authorList>
            <person name="Kim W."/>
        </authorList>
    </citation>
    <scope>NUCLEOTIDE SEQUENCE [LARGE SCALE GENOMIC DNA]</scope>
    <source>
        <strain evidence="9 10">CAU 1616</strain>
    </source>
</reference>
<dbReference type="Pfam" id="PF00355">
    <property type="entry name" value="Rieske"/>
    <property type="match status" value="1"/>
</dbReference>
<dbReference type="InterPro" id="IPR001663">
    <property type="entry name" value="Rng_hydr_dOase-A"/>
</dbReference>
<dbReference type="PROSITE" id="PS00570">
    <property type="entry name" value="RING_HYDROXYL_ALPHA"/>
    <property type="match status" value="1"/>
</dbReference>
<dbReference type="CDD" id="cd03469">
    <property type="entry name" value="Rieske_RO_Alpha_N"/>
    <property type="match status" value="1"/>
</dbReference>
<dbReference type="Proteomes" id="UP001215503">
    <property type="component" value="Unassembled WGS sequence"/>
</dbReference>
<evidence type="ECO:0000256" key="4">
    <source>
        <dbReference type="ARBA" id="ARBA00023002"/>
    </source>
</evidence>
<dbReference type="Gene3D" id="3.90.380.10">
    <property type="entry name" value="Naphthalene 1,2-dioxygenase Alpha Subunit, Chain A, domain 1"/>
    <property type="match status" value="2"/>
</dbReference>
<dbReference type="SUPFAM" id="SSF50022">
    <property type="entry name" value="ISP domain"/>
    <property type="match status" value="1"/>
</dbReference>
<keyword evidence="10" id="KW-1185">Reference proteome</keyword>
<sequence length="345" mass="39433">MTASLQRNLPAHFYVDPGVYVAERQAVFRRSWQLLGPESQVAAPGDYLAVELAGWHLFVLRGRDGVLRGFHNLCRHRGARLLAEGQGRCNLLRCPYHNWVYDQEGRLQKAPWFGEYPDFRLEDWPLEPVSVASWRGLLFLAIEPEQDLLEQLGDLPEEVADHPLESFTALATRRFVMAANWKTYTDNFVEGYHIPGIHPGFLRTIEFEGFETRVRQSMIRMTAPQKEGSFYGGKWMWMWPNWTLSTFPGGMNTSRINPLGPERTELVYHFYFADSSAEGTEARQRTIEGNCAIVEEDFGICEETQRNYASGAYSPGPLSPRHEPAVAYFQQRVQASLAPEERAAQ</sequence>
<evidence type="ECO:0000259" key="8">
    <source>
        <dbReference type="PROSITE" id="PS51296"/>
    </source>
</evidence>
<keyword evidence="6" id="KW-0411">Iron-sulfur</keyword>
<evidence type="ECO:0000256" key="7">
    <source>
        <dbReference type="ARBA" id="ARBA00023027"/>
    </source>
</evidence>
<keyword evidence="3" id="KW-0479">Metal-binding</keyword>
<dbReference type="PANTHER" id="PTHR43756">
    <property type="entry name" value="CHOLINE MONOOXYGENASE, CHLOROPLASTIC"/>
    <property type="match status" value="1"/>
</dbReference>
<evidence type="ECO:0000313" key="9">
    <source>
        <dbReference type="EMBL" id="MDF2096830.1"/>
    </source>
</evidence>
<evidence type="ECO:0000256" key="3">
    <source>
        <dbReference type="ARBA" id="ARBA00022723"/>
    </source>
</evidence>
<dbReference type="PANTHER" id="PTHR43756:SF5">
    <property type="entry name" value="CHOLINE MONOOXYGENASE, CHLOROPLASTIC"/>
    <property type="match status" value="1"/>
</dbReference>
<dbReference type="EMBL" id="JARHUD010000007">
    <property type="protein sequence ID" value="MDF2096830.1"/>
    <property type="molecule type" value="Genomic_DNA"/>
</dbReference>
<dbReference type="InterPro" id="IPR017941">
    <property type="entry name" value="Rieske_2Fe-2S"/>
</dbReference>
<proteinExistence type="predicted"/>
<dbReference type="RefSeq" id="WP_275823587.1">
    <property type="nucleotide sequence ID" value="NZ_JARHUD010000007.1"/>
</dbReference>
<keyword evidence="2" id="KW-0001">2Fe-2S</keyword>
<evidence type="ECO:0000256" key="6">
    <source>
        <dbReference type="ARBA" id="ARBA00023014"/>
    </source>
</evidence>
<dbReference type="InterPro" id="IPR015881">
    <property type="entry name" value="ARHD_Rieske_2Fe_2S"/>
</dbReference>
<evidence type="ECO:0000256" key="2">
    <source>
        <dbReference type="ARBA" id="ARBA00022714"/>
    </source>
</evidence>
<keyword evidence="4" id="KW-0560">Oxidoreductase</keyword>
<keyword evidence="5" id="KW-0408">Iron</keyword>
<dbReference type="InterPro" id="IPR015879">
    <property type="entry name" value="Ring_hydroxy_dOase_asu_C_dom"/>
</dbReference>
<dbReference type="PRINTS" id="PR00090">
    <property type="entry name" value="RNGDIOXGNASE"/>
</dbReference>
<dbReference type="GO" id="GO:0051213">
    <property type="term" value="F:dioxygenase activity"/>
    <property type="evidence" value="ECO:0007669"/>
    <property type="project" value="UniProtKB-KW"/>
</dbReference>
<dbReference type="Pfam" id="PF00848">
    <property type="entry name" value="Ring_hydroxyl_A"/>
    <property type="match status" value="2"/>
</dbReference>
<dbReference type="InterPro" id="IPR036922">
    <property type="entry name" value="Rieske_2Fe-2S_sf"/>
</dbReference>
<organism evidence="9 10">
    <name type="scientific">Aquibaculum arenosum</name>
    <dbReference type="NCBI Taxonomy" id="3032591"/>
    <lineage>
        <taxon>Bacteria</taxon>
        <taxon>Pseudomonadati</taxon>
        <taxon>Pseudomonadota</taxon>
        <taxon>Alphaproteobacteria</taxon>
        <taxon>Rhodospirillales</taxon>
        <taxon>Rhodovibrionaceae</taxon>
        <taxon>Aquibaculum</taxon>
    </lineage>
</organism>
<comment type="cofactor">
    <cofactor evidence="1">
        <name>Fe cation</name>
        <dbReference type="ChEBI" id="CHEBI:24875"/>
    </cofactor>
</comment>
<dbReference type="SUPFAM" id="SSF55961">
    <property type="entry name" value="Bet v1-like"/>
    <property type="match status" value="1"/>
</dbReference>
<keyword evidence="7" id="KW-0520">NAD</keyword>
<name>A0ABT5YPD8_9PROT</name>
<accession>A0ABT5YPD8</accession>
<evidence type="ECO:0000313" key="10">
    <source>
        <dbReference type="Proteomes" id="UP001215503"/>
    </source>
</evidence>
<protein>
    <submittedName>
        <fullName evidence="9">Aromatic ring-hydroxylating dioxygenase subunit alpha</fullName>
    </submittedName>
</protein>
<evidence type="ECO:0000256" key="1">
    <source>
        <dbReference type="ARBA" id="ARBA00001962"/>
    </source>
</evidence>
<gene>
    <name evidence="9" type="ORF">P2G67_12670</name>
</gene>
<dbReference type="Gene3D" id="2.102.10.10">
    <property type="entry name" value="Rieske [2Fe-2S] iron-sulphur domain"/>
    <property type="match status" value="1"/>
</dbReference>
<keyword evidence="9" id="KW-0223">Dioxygenase</keyword>
<dbReference type="PROSITE" id="PS51296">
    <property type="entry name" value="RIESKE"/>
    <property type="match status" value="1"/>
</dbReference>
<evidence type="ECO:0000256" key="5">
    <source>
        <dbReference type="ARBA" id="ARBA00023004"/>
    </source>
</evidence>